<gene>
    <name evidence="8" type="ORF">KMZ68_08410</name>
</gene>
<dbReference type="InterPro" id="IPR029787">
    <property type="entry name" value="Nucleotide_cyclase"/>
</dbReference>
<dbReference type="CDD" id="cd07302">
    <property type="entry name" value="CHD"/>
    <property type="match status" value="1"/>
</dbReference>
<proteinExistence type="predicted"/>
<dbReference type="CDD" id="cd12912">
    <property type="entry name" value="PDC2_MCP_like"/>
    <property type="match status" value="1"/>
</dbReference>
<dbReference type="Pfam" id="PF00211">
    <property type="entry name" value="Guanylate_cyc"/>
    <property type="match status" value="1"/>
</dbReference>
<dbReference type="KEGG" id="bsei:KMZ68_08410"/>
<dbReference type="GO" id="GO:0035556">
    <property type="term" value="P:intracellular signal transduction"/>
    <property type="evidence" value="ECO:0007669"/>
    <property type="project" value="InterPro"/>
</dbReference>
<protein>
    <submittedName>
        <fullName evidence="8">Adenylate/guanylate cyclase domain-containing protein</fullName>
    </submittedName>
</protein>
<dbReference type="Pfam" id="PF02743">
    <property type="entry name" value="dCache_1"/>
    <property type="match status" value="1"/>
</dbReference>
<dbReference type="SUPFAM" id="SSF55073">
    <property type="entry name" value="Nucleotide cyclase"/>
    <property type="match status" value="1"/>
</dbReference>
<keyword evidence="4 6" id="KW-1133">Transmembrane helix</keyword>
<dbReference type="Gene3D" id="6.10.340.10">
    <property type="match status" value="1"/>
</dbReference>
<dbReference type="InterPro" id="IPR050697">
    <property type="entry name" value="Adenylyl/Guanylyl_Cyclase_3/4"/>
</dbReference>
<dbReference type="PANTHER" id="PTHR43081">
    <property type="entry name" value="ADENYLATE CYCLASE, TERMINAL-DIFFERENTIATION SPECIFIC-RELATED"/>
    <property type="match status" value="1"/>
</dbReference>
<evidence type="ECO:0000256" key="1">
    <source>
        <dbReference type="ARBA" id="ARBA00004651"/>
    </source>
</evidence>
<dbReference type="GO" id="GO:0004016">
    <property type="term" value="F:adenylate cyclase activity"/>
    <property type="evidence" value="ECO:0007669"/>
    <property type="project" value="UniProtKB-ARBA"/>
</dbReference>
<dbReference type="RefSeq" id="WP_215615330.1">
    <property type="nucleotide sequence ID" value="NZ_CP076135.1"/>
</dbReference>
<dbReference type="AlphaFoldDB" id="A0A975RUG9"/>
<evidence type="ECO:0000256" key="6">
    <source>
        <dbReference type="SAM" id="Phobius"/>
    </source>
</evidence>
<evidence type="ECO:0000259" key="7">
    <source>
        <dbReference type="PROSITE" id="PS50125"/>
    </source>
</evidence>
<keyword evidence="3 6" id="KW-0812">Transmembrane</keyword>
<evidence type="ECO:0000313" key="9">
    <source>
        <dbReference type="Proteomes" id="UP000680805"/>
    </source>
</evidence>
<dbReference type="EMBL" id="CP076135">
    <property type="protein sequence ID" value="QWG19831.1"/>
    <property type="molecule type" value="Genomic_DNA"/>
</dbReference>
<evidence type="ECO:0000256" key="2">
    <source>
        <dbReference type="ARBA" id="ARBA00022475"/>
    </source>
</evidence>
<evidence type="ECO:0000256" key="5">
    <source>
        <dbReference type="ARBA" id="ARBA00023136"/>
    </source>
</evidence>
<dbReference type="InterPro" id="IPR001054">
    <property type="entry name" value="A/G_cyclase"/>
</dbReference>
<organism evidence="8 9">
    <name type="scientific">Bradyrhizobium sediminis</name>
    <dbReference type="NCBI Taxonomy" id="2840469"/>
    <lineage>
        <taxon>Bacteria</taxon>
        <taxon>Pseudomonadati</taxon>
        <taxon>Pseudomonadota</taxon>
        <taxon>Alphaproteobacteria</taxon>
        <taxon>Hyphomicrobiales</taxon>
        <taxon>Nitrobacteraceae</taxon>
        <taxon>Bradyrhizobium</taxon>
    </lineage>
</organism>
<dbReference type="Gene3D" id="3.30.70.1230">
    <property type="entry name" value="Nucleotide cyclase"/>
    <property type="match status" value="1"/>
</dbReference>
<name>A0A975RUG9_9BRAD</name>
<evidence type="ECO:0000256" key="3">
    <source>
        <dbReference type="ARBA" id="ARBA00022692"/>
    </source>
</evidence>
<feature type="domain" description="Guanylate cyclase" evidence="7">
    <location>
        <begin position="434"/>
        <end position="563"/>
    </location>
</feature>
<feature type="transmembrane region" description="Helical" evidence="6">
    <location>
        <begin position="12"/>
        <end position="29"/>
    </location>
</feature>
<keyword evidence="2" id="KW-1003">Cell membrane</keyword>
<dbReference type="PANTHER" id="PTHR43081:SF1">
    <property type="entry name" value="ADENYLATE CYCLASE, TERMINAL-DIFFERENTIATION SPECIFIC"/>
    <property type="match status" value="1"/>
</dbReference>
<dbReference type="PROSITE" id="PS50125">
    <property type="entry name" value="GUANYLATE_CYCLASE_2"/>
    <property type="match status" value="1"/>
</dbReference>
<sequence>MRIGIRSAISGLVLASIIVSAVGVHLLWWRTAEQTSQTLATTINEQIVSAVGDELQSITTEARSAHAAVRTLFQGGVLDPREAEKRRFVFLSQLQAQPTISWVVFGWPDGSLSAVHKLGDAAVEMLELPEKAPDSQLKLRIDRYELVDGDLRFKDTRSEETSYSVIKQEWFDEAMQSVGPRWFNLTSQPGSDRLAVALAGPIDIDQKRQGVLSIVIELTRVSRFLSQLTVGKSAGAFILDRSGAAIASPDPDADEINALKTNHPLFPVAVIAARQSALSYDPEQGDAYRTRVLQGDQAYEAVLTPISFPGWSLVTVVPESEFLGPVRMTIQRLLVGLAALIIAAGLFSAWFAQRLIAGPLLKVVNEIRHVERFDLEKVERHPSRLTEIENLSGAIGDMAQGLAAFRKYIPADLVKRLISDGGGARLGGAVRSMSVMFVDLAGFTGMSERMGDRIIPLLSRYFDSVSAQVQRHGGTIDKFIGDAVMAFWGAPALNPDHAVDCCRAALACQQAVGELALVDDEGAAVTIRIGINSGEMLVGNIGSEVRLNYTVIGDAVNIASRLEGTNKLYGSRIIIGPETRRLAGNQILVRELDRLAVYGRSGGLRIYELLGMADEFADVPSWVEHYESGLVSYRARDFAAAILDFEKVVNLRNQDQASSVMIERCKTQLETPTGDDWDDTTIAQRK</sequence>
<evidence type="ECO:0000313" key="8">
    <source>
        <dbReference type="EMBL" id="QWG19831.1"/>
    </source>
</evidence>
<accession>A0A975RUG9</accession>
<dbReference type="GO" id="GO:0006171">
    <property type="term" value="P:cAMP biosynthetic process"/>
    <property type="evidence" value="ECO:0007669"/>
    <property type="project" value="TreeGrafter"/>
</dbReference>
<dbReference type="Proteomes" id="UP000680805">
    <property type="component" value="Chromosome"/>
</dbReference>
<evidence type="ECO:0000256" key="4">
    <source>
        <dbReference type="ARBA" id="ARBA00022989"/>
    </source>
</evidence>
<dbReference type="InterPro" id="IPR033479">
    <property type="entry name" value="dCache_1"/>
</dbReference>
<reference evidence="8" key="1">
    <citation type="submission" date="2021-06" db="EMBL/GenBank/DDBJ databases">
        <title>Bradyrhizobium sp. S2-11-2 Genome sequencing.</title>
        <authorList>
            <person name="Jin L."/>
        </authorList>
    </citation>
    <scope>NUCLEOTIDE SEQUENCE</scope>
    <source>
        <strain evidence="8">S2-11-2</strain>
    </source>
</reference>
<dbReference type="GO" id="GO:0005886">
    <property type="term" value="C:plasma membrane"/>
    <property type="evidence" value="ECO:0007669"/>
    <property type="project" value="UniProtKB-SubCell"/>
</dbReference>
<dbReference type="SMART" id="SM00044">
    <property type="entry name" value="CYCc"/>
    <property type="match status" value="1"/>
</dbReference>
<dbReference type="Gene3D" id="3.30.450.20">
    <property type="entry name" value="PAS domain"/>
    <property type="match status" value="1"/>
</dbReference>
<comment type="subcellular location">
    <subcellularLocation>
        <location evidence="1">Cell membrane</location>
        <topology evidence="1">Multi-pass membrane protein</topology>
    </subcellularLocation>
</comment>
<keyword evidence="5 6" id="KW-0472">Membrane</keyword>